<comment type="catalytic activity">
    <reaction evidence="1 9">
        <text>(2S)-2-acetolactate + H(+) = (R)-acetoin + CO2</text>
        <dbReference type="Rhea" id="RHEA:21580"/>
        <dbReference type="ChEBI" id="CHEBI:15378"/>
        <dbReference type="ChEBI" id="CHEBI:15686"/>
        <dbReference type="ChEBI" id="CHEBI:16526"/>
        <dbReference type="ChEBI" id="CHEBI:58476"/>
        <dbReference type="EC" id="4.1.1.5"/>
    </reaction>
</comment>
<dbReference type="EC" id="4.1.1.5" evidence="4 9"/>
<evidence type="ECO:0000256" key="8">
    <source>
        <dbReference type="ARBA" id="ARBA00023239"/>
    </source>
</evidence>
<dbReference type="KEGG" id="clw:CLAC_04270"/>
<keyword evidence="6 9" id="KW-0210">Decarboxylase</keyword>
<comment type="pathway">
    <text evidence="2 9">Polyol metabolism; (R,R)-butane-2,3-diol biosynthesis; (R,R)-butane-2,3-diol from pyruvate: step 2/3.</text>
</comment>
<gene>
    <name evidence="10" type="ORF">CLAC_04270</name>
</gene>
<dbReference type="CDD" id="cd17299">
    <property type="entry name" value="acetolactate_decarboxylase"/>
    <property type="match status" value="1"/>
</dbReference>
<dbReference type="Proteomes" id="UP000058446">
    <property type="component" value="Chromosome"/>
</dbReference>
<comment type="similarity">
    <text evidence="3 9">Belongs to the alpha-acetolactate decarboxylase family.</text>
</comment>
<evidence type="ECO:0000256" key="5">
    <source>
        <dbReference type="ARBA" id="ARBA00020164"/>
    </source>
</evidence>
<sequence>MAVMTPQLNLPTVRQTFFQNSLMSALLDGIYDGEMSIGEILGHGNFGIGTFDGLDGEMIILDGVCWQVRGDGSACKASMSQRSPYTVVTNFVPHIAIDAPPNLTRSEISPIIDSKVPSQNFMYALRITGDFEWVKTRTVVKQQKPYQKMINATEEDASVDFEDVTGTIAGFRTPVYEKGISVPGCHVHFLADGGTGGGHVLDFKLRSGTIEICPGTDLQLRLPLTAEFSDADLAPDDLDDQIHATEVKS</sequence>
<evidence type="ECO:0000313" key="10">
    <source>
        <dbReference type="EMBL" id="ALA67046.1"/>
    </source>
</evidence>
<dbReference type="Pfam" id="PF03306">
    <property type="entry name" value="AAL_decarboxy"/>
    <property type="match status" value="1"/>
</dbReference>
<evidence type="ECO:0000256" key="2">
    <source>
        <dbReference type="ARBA" id="ARBA00005170"/>
    </source>
</evidence>
<name>A0A0K2GZY6_9CORY</name>
<keyword evidence="11" id="KW-1185">Reference proteome</keyword>
<evidence type="ECO:0000256" key="7">
    <source>
        <dbReference type="ARBA" id="ARBA00023061"/>
    </source>
</evidence>
<keyword evidence="8 9" id="KW-0456">Lyase</keyword>
<dbReference type="AlphaFoldDB" id="A0A0K2GZY6"/>
<dbReference type="OrthoDB" id="8612680at2"/>
<evidence type="ECO:0000313" key="11">
    <source>
        <dbReference type="Proteomes" id="UP000058446"/>
    </source>
</evidence>
<dbReference type="EMBL" id="CP006841">
    <property type="protein sequence ID" value="ALA67046.1"/>
    <property type="molecule type" value="Genomic_DNA"/>
</dbReference>
<evidence type="ECO:0000256" key="9">
    <source>
        <dbReference type="PIRNR" id="PIRNR001332"/>
    </source>
</evidence>
<protein>
    <recommendedName>
        <fullName evidence="5 9">Alpha-acetolactate decarboxylase</fullName>
        <ecNumber evidence="4 9">4.1.1.5</ecNumber>
    </recommendedName>
</protein>
<evidence type="ECO:0000256" key="3">
    <source>
        <dbReference type="ARBA" id="ARBA00007106"/>
    </source>
</evidence>
<evidence type="ECO:0000256" key="1">
    <source>
        <dbReference type="ARBA" id="ARBA00001784"/>
    </source>
</evidence>
<dbReference type="PIRSF" id="PIRSF001332">
    <property type="entry name" value="Acetolac_decarb"/>
    <property type="match status" value="1"/>
</dbReference>
<dbReference type="GO" id="GO:0047605">
    <property type="term" value="F:acetolactate decarboxylase activity"/>
    <property type="evidence" value="ECO:0007669"/>
    <property type="project" value="UniProtKB-UniRule"/>
</dbReference>
<dbReference type="PANTHER" id="PTHR35524">
    <property type="entry name" value="ALPHA-ACETOLACTATE DECARBOXYLASE"/>
    <property type="match status" value="1"/>
</dbReference>
<evidence type="ECO:0000256" key="4">
    <source>
        <dbReference type="ARBA" id="ARBA00013204"/>
    </source>
</evidence>
<dbReference type="GO" id="GO:0045151">
    <property type="term" value="P:acetoin biosynthetic process"/>
    <property type="evidence" value="ECO:0007669"/>
    <property type="project" value="UniProtKB-UniRule"/>
</dbReference>
<accession>A0A0K2GZY6</accession>
<dbReference type="InterPro" id="IPR005128">
    <property type="entry name" value="Acetolactate_a_deCO2ase"/>
</dbReference>
<dbReference type="PATRIC" id="fig|1408189.4.peg.855"/>
<dbReference type="UniPathway" id="UPA00626">
    <property type="reaction ID" value="UER00678"/>
</dbReference>
<dbReference type="STRING" id="1408189.CLAC_04270"/>
<dbReference type="Gene3D" id="3.30.1330.80">
    <property type="entry name" value="Hypothetical protein, similar to alpha- acetolactate decarboxylase, domain 2"/>
    <property type="match status" value="2"/>
</dbReference>
<dbReference type="NCBIfam" id="TIGR01252">
    <property type="entry name" value="acetolac_decarb"/>
    <property type="match status" value="1"/>
</dbReference>
<organism evidence="10 11">
    <name type="scientific">Corynebacterium lactis RW2-5</name>
    <dbReference type="NCBI Taxonomy" id="1408189"/>
    <lineage>
        <taxon>Bacteria</taxon>
        <taxon>Bacillati</taxon>
        <taxon>Actinomycetota</taxon>
        <taxon>Actinomycetes</taxon>
        <taxon>Mycobacteriales</taxon>
        <taxon>Corynebacteriaceae</taxon>
        <taxon>Corynebacterium</taxon>
    </lineage>
</organism>
<proteinExistence type="inferred from homology"/>
<dbReference type="SUPFAM" id="SSF117856">
    <property type="entry name" value="AF0104/ALDC/Ptd012-like"/>
    <property type="match status" value="1"/>
</dbReference>
<evidence type="ECO:0000256" key="6">
    <source>
        <dbReference type="ARBA" id="ARBA00022793"/>
    </source>
</evidence>
<reference evidence="10 11" key="1">
    <citation type="submission" date="2013-10" db="EMBL/GenBank/DDBJ databases">
        <title>Complete genome sequence of Corynebacterium lactis DSM 45799(T), isolated from raw cow milk.</title>
        <authorList>
            <person name="Ruckert C."/>
            <person name="Albersmeier A."/>
            <person name="Lipski A."/>
            <person name="Kalinowski J."/>
        </authorList>
    </citation>
    <scope>NUCLEOTIDE SEQUENCE [LARGE SCALE GENOMIC DNA]</scope>
    <source>
        <strain evidence="10 11">RW2-5</strain>
    </source>
</reference>
<keyword evidence="7 9" id="KW-0005">Acetoin biosynthesis</keyword>
<dbReference type="PANTHER" id="PTHR35524:SF1">
    <property type="entry name" value="ALPHA-ACETOLACTATE DECARBOXYLASE"/>
    <property type="match status" value="1"/>
</dbReference>